<dbReference type="RefSeq" id="WP_237181743.1">
    <property type="nucleotide sequence ID" value="NZ_CADFGN010000001.1"/>
</dbReference>
<dbReference type="PROSITE" id="PS51782">
    <property type="entry name" value="LYSM"/>
    <property type="match status" value="1"/>
</dbReference>
<dbReference type="CDD" id="cd00118">
    <property type="entry name" value="LysM"/>
    <property type="match status" value="1"/>
</dbReference>
<dbReference type="CDD" id="cd12797">
    <property type="entry name" value="M23_peptidase"/>
    <property type="match status" value="1"/>
</dbReference>
<dbReference type="SMART" id="SM00257">
    <property type="entry name" value="LysM"/>
    <property type="match status" value="1"/>
</dbReference>
<organism evidence="2 3">
    <name type="scientific">Paraburkholderia tropica</name>
    <dbReference type="NCBI Taxonomy" id="92647"/>
    <lineage>
        <taxon>Bacteria</taxon>
        <taxon>Pseudomonadati</taxon>
        <taxon>Pseudomonadota</taxon>
        <taxon>Betaproteobacteria</taxon>
        <taxon>Burkholderiales</taxon>
        <taxon>Burkholderiaceae</taxon>
        <taxon>Paraburkholderia</taxon>
    </lineage>
</organism>
<reference evidence="2 3" key="1">
    <citation type="submission" date="2016-10" db="EMBL/GenBank/DDBJ databases">
        <authorList>
            <person name="Varghese N."/>
            <person name="Submissions S."/>
        </authorList>
    </citation>
    <scope>NUCLEOTIDE SEQUENCE [LARGE SCALE GENOMIC DNA]</scope>
    <source>
        <strain evidence="2 3">LMG 22274</strain>
    </source>
</reference>
<comment type="caution">
    <text evidence="2">The sequence shown here is derived from an EMBL/GenBank/DDBJ whole genome shotgun (WGS) entry which is preliminary data.</text>
</comment>
<dbReference type="AlphaFoldDB" id="A0AAQ1GCL1"/>
<dbReference type="PANTHER" id="PTHR21666">
    <property type="entry name" value="PEPTIDASE-RELATED"/>
    <property type="match status" value="1"/>
</dbReference>
<dbReference type="InterPro" id="IPR011055">
    <property type="entry name" value="Dup_hybrid_motif"/>
</dbReference>
<dbReference type="Gene3D" id="3.10.350.10">
    <property type="entry name" value="LysM domain"/>
    <property type="match status" value="1"/>
</dbReference>
<feature type="domain" description="LysM" evidence="1">
    <location>
        <begin position="58"/>
        <end position="102"/>
    </location>
</feature>
<dbReference type="PANTHER" id="PTHR21666:SF270">
    <property type="entry name" value="MUREIN HYDROLASE ACTIVATOR ENVC"/>
    <property type="match status" value="1"/>
</dbReference>
<dbReference type="Proteomes" id="UP000183529">
    <property type="component" value="Unassembled WGS sequence"/>
</dbReference>
<protein>
    <submittedName>
        <fullName evidence="2">Lipoprotein NlpD</fullName>
    </submittedName>
</protein>
<dbReference type="EMBL" id="FNZM01000003">
    <property type="protein sequence ID" value="SEJ18595.1"/>
    <property type="molecule type" value="Genomic_DNA"/>
</dbReference>
<accession>A0AAQ1GCL1</accession>
<dbReference type="GO" id="GO:0004222">
    <property type="term" value="F:metalloendopeptidase activity"/>
    <property type="evidence" value="ECO:0007669"/>
    <property type="project" value="TreeGrafter"/>
</dbReference>
<proteinExistence type="predicted"/>
<sequence length="257" mass="26560">MKSWLGSFMVRPGRGAGWASGLVATVAVTTAATLSGCAFDGDFERGGAASACHGVIAGYYCVKPNDTLQSVAFAFGRTARDVAQWNSLEENAPLHAGQTLRMGPPDWRAWHDGASAQAQPSAGAVSASASSRFVWPVSGVIVREFGADGARGIEIAGHAGTPIRAAAPGRVVYAGDSIKAYGLMVIVKHENGYVTAYGNNRRLLVAEGDPVQQGASIAEMGARADGQALLQFEMREGGKPVDPLAHLPAGSGPLTQP</sequence>
<dbReference type="InterPro" id="IPR050570">
    <property type="entry name" value="Cell_wall_metabolism_enzyme"/>
</dbReference>
<evidence type="ECO:0000313" key="2">
    <source>
        <dbReference type="EMBL" id="SEJ18595.1"/>
    </source>
</evidence>
<dbReference type="InterPro" id="IPR016047">
    <property type="entry name" value="M23ase_b-sheet_dom"/>
</dbReference>
<keyword evidence="2" id="KW-0449">Lipoprotein</keyword>
<dbReference type="Pfam" id="PF01551">
    <property type="entry name" value="Peptidase_M23"/>
    <property type="match status" value="1"/>
</dbReference>
<dbReference type="InterPro" id="IPR018392">
    <property type="entry name" value="LysM"/>
</dbReference>
<gene>
    <name evidence="2" type="ORF">SAMN05216550_10385</name>
</gene>
<evidence type="ECO:0000259" key="1">
    <source>
        <dbReference type="PROSITE" id="PS51782"/>
    </source>
</evidence>
<dbReference type="SUPFAM" id="SSF51261">
    <property type="entry name" value="Duplicated hybrid motif"/>
    <property type="match status" value="1"/>
</dbReference>
<dbReference type="Pfam" id="PF01476">
    <property type="entry name" value="LysM"/>
    <property type="match status" value="1"/>
</dbReference>
<name>A0AAQ1GCL1_9BURK</name>
<evidence type="ECO:0000313" key="3">
    <source>
        <dbReference type="Proteomes" id="UP000183529"/>
    </source>
</evidence>
<dbReference type="GeneID" id="61306228"/>
<dbReference type="InterPro" id="IPR036779">
    <property type="entry name" value="LysM_dom_sf"/>
</dbReference>
<dbReference type="Gene3D" id="2.70.70.10">
    <property type="entry name" value="Glucose Permease (Domain IIA)"/>
    <property type="match status" value="1"/>
</dbReference>